<dbReference type="Proteomes" id="UP000075886">
    <property type="component" value="Unassembled WGS sequence"/>
</dbReference>
<protein>
    <submittedName>
        <fullName evidence="1">Uncharacterized protein</fullName>
    </submittedName>
</protein>
<dbReference type="AlphaFoldDB" id="A0A182Q5Z5"/>
<reference evidence="2" key="1">
    <citation type="submission" date="2014-01" db="EMBL/GenBank/DDBJ databases">
        <title>The Genome Sequence of Anopheles farauti FAR1 (V2).</title>
        <authorList>
            <consortium name="The Broad Institute Genomics Platform"/>
            <person name="Neafsey D.E."/>
            <person name="Besansky N."/>
            <person name="Howell P."/>
            <person name="Walton C."/>
            <person name="Young S.K."/>
            <person name="Zeng Q."/>
            <person name="Gargeya S."/>
            <person name="Fitzgerald M."/>
            <person name="Haas B."/>
            <person name="Abouelleil A."/>
            <person name="Allen A.W."/>
            <person name="Alvarado L."/>
            <person name="Arachchi H.M."/>
            <person name="Berlin A.M."/>
            <person name="Chapman S.B."/>
            <person name="Gainer-Dewar J."/>
            <person name="Goldberg J."/>
            <person name="Griggs A."/>
            <person name="Gujja S."/>
            <person name="Hansen M."/>
            <person name="Howarth C."/>
            <person name="Imamovic A."/>
            <person name="Ireland A."/>
            <person name="Larimer J."/>
            <person name="McCowan C."/>
            <person name="Murphy C."/>
            <person name="Pearson M."/>
            <person name="Poon T.W."/>
            <person name="Priest M."/>
            <person name="Roberts A."/>
            <person name="Saif S."/>
            <person name="Shea T."/>
            <person name="Sisk P."/>
            <person name="Sykes S."/>
            <person name="Wortman J."/>
            <person name="Nusbaum C."/>
            <person name="Birren B."/>
        </authorList>
    </citation>
    <scope>NUCLEOTIDE SEQUENCE [LARGE SCALE GENOMIC DNA]</scope>
    <source>
        <strain evidence="2">FAR1</strain>
    </source>
</reference>
<dbReference type="EnsemblMetazoa" id="AFAF003725-RA">
    <property type="protein sequence ID" value="AFAF003725-PA"/>
    <property type="gene ID" value="AFAF003725"/>
</dbReference>
<dbReference type="EMBL" id="AXCN02000773">
    <property type="status" value="NOT_ANNOTATED_CDS"/>
    <property type="molecule type" value="Genomic_DNA"/>
</dbReference>
<evidence type="ECO:0000313" key="2">
    <source>
        <dbReference type="Proteomes" id="UP000075886"/>
    </source>
</evidence>
<sequence>MPPSPTLTSHSEKFELGSCMPNSCSANITTSWAVVSLCTSRYLHVWSDLYTFNAEDGVDTPESFRPYSMSRTGSGIRNWGVGSNPPPTLSTRSSDFCDWSRSARSKPFLRSIFSLLESPSALDSMPLNAHRLLLTVMLRCVVPIRISSARAHVTCSKLCPFTSSIWSPRFRPASYAFVFGSTRVIKMPPWPPEIWKLRSSSRALRASVTFLSRALCCAYTCNNRSCSSMFFFSSADSNISRNSIICGSVSKSVK</sequence>
<evidence type="ECO:0000313" key="1">
    <source>
        <dbReference type="EnsemblMetazoa" id="AFAF003725-PA"/>
    </source>
</evidence>
<name>A0A182Q5Z5_9DIPT</name>
<keyword evidence="2" id="KW-1185">Reference proteome</keyword>
<proteinExistence type="predicted"/>
<reference evidence="1" key="2">
    <citation type="submission" date="2020-05" db="UniProtKB">
        <authorList>
            <consortium name="EnsemblMetazoa"/>
        </authorList>
    </citation>
    <scope>IDENTIFICATION</scope>
    <source>
        <strain evidence="1">FAR1</strain>
    </source>
</reference>
<dbReference type="VEuPathDB" id="VectorBase:AFAF003725"/>
<accession>A0A182Q5Z5</accession>
<organism evidence="1 2">
    <name type="scientific">Anopheles farauti</name>
    <dbReference type="NCBI Taxonomy" id="69004"/>
    <lineage>
        <taxon>Eukaryota</taxon>
        <taxon>Metazoa</taxon>
        <taxon>Ecdysozoa</taxon>
        <taxon>Arthropoda</taxon>
        <taxon>Hexapoda</taxon>
        <taxon>Insecta</taxon>
        <taxon>Pterygota</taxon>
        <taxon>Neoptera</taxon>
        <taxon>Endopterygota</taxon>
        <taxon>Diptera</taxon>
        <taxon>Nematocera</taxon>
        <taxon>Culicoidea</taxon>
        <taxon>Culicidae</taxon>
        <taxon>Anophelinae</taxon>
        <taxon>Anopheles</taxon>
    </lineage>
</organism>